<accession>E6UJ95</accession>
<feature type="transmembrane region" description="Helical" evidence="1">
    <location>
        <begin position="200"/>
        <end position="221"/>
    </location>
</feature>
<feature type="transmembrane region" description="Helical" evidence="1">
    <location>
        <begin position="381"/>
        <end position="400"/>
    </location>
</feature>
<dbReference type="eggNOG" id="COG4485">
    <property type="taxonomic scope" value="Bacteria"/>
</dbReference>
<evidence type="ECO:0000313" key="2">
    <source>
        <dbReference type="EMBL" id="ADU23443.1"/>
    </source>
</evidence>
<dbReference type="PANTHER" id="PTHR38454">
    <property type="entry name" value="INTEGRAL MEMBRANE PROTEIN-RELATED"/>
    <property type="match status" value="1"/>
</dbReference>
<feature type="transmembrane region" description="Helical" evidence="1">
    <location>
        <begin position="135"/>
        <end position="154"/>
    </location>
</feature>
<evidence type="ECO:0008006" key="4">
    <source>
        <dbReference type="Google" id="ProtNLM"/>
    </source>
</evidence>
<evidence type="ECO:0000313" key="3">
    <source>
        <dbReference type="Proteomes" id="UP000006919"/>
    </source>
</evidence>
<feature type="transmembrane region" description="Helical" evidence="1">
    <location>
        <begin position="81"/>
        <end position="100"/>
    </location>
</feature>
<feature type="transmembrane region" description="Helical" evidence="1">
    <location>
        <begin position="107"/>
        <end position="129"/>
    </location>
</feature>
<dbReference type="Pfam" id="PF09586">
    <property type="entry name" value="YfhO"/>
    <property type="match status" value="1"/>
</dbReference>
<keyword evidence="1" id="KW-0812">Transmembrane</keyword>
<feature type="transmembrane region" description="Helical" evidence="1">
    <location>
        <begin position="161"/>
        <end position="180"/>
    </location>
</feature>
<name>E6UJ95_RUMA7</name>
<protein>
    <recommendedName>
        <fullName evidence="4">Membrane protein YfhO</fullName>
    </recommendedName>
</protein>
<dbReference type="STRING" id="697329.Rumal_2977"/>
<dbReference type="OrthoDB" id="9815466at2"/>
<feature type="transmembrane region" description="Helical" evidence="1">
    <location>
        <begin position="12"/>
        <end position="30"/>
    </location>
</feature>
<dbReference type="EMBL" id="CP002403">
    <property type="protein sequence ID" value="ADU23443.1"/>
    <property type="molecule type" value="Genomic_DNA"/>
</dbReference>
<gene>
    <name evidence="2" type="ordered locus">Rumal_2977</name>
</gene>
<organism evidence="2 3">
    <name type="scientific">Ruminococcus albus (strain ATCC 27210 / DSM 20455 / JCM 14654 / NCDO 2250 / 7)</name>
    <dbReference type="NCBI Taxonomy" id="697329"/>
    <lineage>
        <taxon>Bacteria</taxon>
        <taxon>Bacillati</taxon>
        <taxon>Bacillota</taxon>
        <taxon>Clostridia</taxon>
        <taxon>Eubacteriales</taxon>
        <taxon>Oscillospiraceae</taxon>
        <taxon>Ruminococcus</taxon>
    </lineage>
</organism>
<evidence type="ECO:0000256" key="1">
    <source>
        <dbReference type="SAM" id="Phobius"/>
    </source>
</evidence>
<feature type="transmembrane region" description="Helical" evidence="1">
    <location>
        <begin position="420"/>
        <end position="440"/>
    </location>
</feature>
<dbReference type="KEGG" id="ral:Rumal_2977"/>
<dbReference type="RefSeq" id="WP_013499552.1">
    <property type="nucleotide sequence ID" value="NC_014833.1"/>
</dbReference>
<dbReference type="AlphaFoldDB" id="E6UJ95"/>
<feature type="transmembrane region" description="Helical" evidence="1">
    <location>
        <begin position="858"/>
        <end position="881"/>
    </location>
</feature>
<dbReference type="Proteomes" id="UP000006919">
    <property type="component" value="Chromosome"/>
</dbReference>
<proteinExistence type="predicted"/>
<feature type="transmembrane region" description="Helical" evidence="1">
    <location>
        <begin position="282"/>
        <end position="301"/>
    </location>
</feature>
<keyword evidence="1" id="KW-1133">Transmembrane helix</keyword>
<dbReference type="InterPro" id="IPR018580">
    <property type="entry name" value="Uncharacterised_YfhO"/>
</dbReference>
<keyword evidence="1" id="KW-0472">Membrane</keyword>
<sequence>MEKTKPKLPAALLTVLSAPLLIMAVILYAYKLDGAYPFGHGTVAWCDMVQQVIPLLIDFKDILAGKDGVFLNLNNAAGMDMWAVIFFFLASPFSFLAAFVKKTDMLYFANILVMLKLMVCGGTASLYLYKTFRKLSPVWVTALGILYGLSGYGLMYYQNVIWLDMMYLFPLLLLSLDMLFEKKRVTPYTLVLAAMMTINYYIGYMAVIFIMLFTGISLTAVRREKTGGDTAVRFIFGSFTAALMTAVVWLPSLLQYTKSGRVKEEFFSSVKSAGFITTYETTLPTVLCSAFVLTAAVFFTCDGRPRSKKLNRLLLLSLLTLIPIIAEPVNLMWHTGSYMSFPSRFAFMTEFMLTVCTAMYLEDKDAQRCPPKNRLTDHTAVIIPLLAVLYIFIKILSDYADRHRDDACAYARTLWGDRESLKICITIFLMVSVMSTVLLILYRKGVLSTKTLALFCTALILCESLINTRIYLTSPVYINPGRAAEQNKVYDLADRIDDTDMFRVNTDGKLFYVNLVGALGYGSVSHYTSLNDQDYMYMMKRMGVSSNWMDVGSCGGTGLTDMLMSIKYRIVRGKADNAVYSNDDYSIVPNENYLPSGLILDDISSIEGDLPDIPRCDIQQFICDNTLSSDAVSVSTFEDTENGSGSYTVTADTTYEMTIDVFDRTALYFDAFDRPQVSLGSYIDGTFEVLVNGKTISGSYPDGEFNGLLKLGEFENEPVTVKARAKKDITLRSLGVAAINTNKLLAAAESAHTVNFTRKGGMLTGSINARGGEYCLINVPYTDGLKVRINGRSVPCVKVLGDLTAVQLSEGNNDITVTAMPKGFVPGLILTLIGTVLCALWHFVISKKLKVPEKPAKVLMWAVMAASAAVFAAVYILPVIINLTAKEV</sequence>
<feature type="transmembrane region" description="Helical" evidence="1">
    <location>
        <begin position="313"/>
        <end position="333"/>
    </location>
</feature>
<dbReference type="PANTHER" id="PTHR38454:SF1">
    <property type="entry name" value="INTEGRAL MEMBRANE PROTEIN"/>
    <property type="match status" value="1"/>
</dbReference>
<reference evidence="2 3" key="1">
    <citation type="journal article" date="2011" name="J. Bacteriol.">
        <title>Complete genome of the cellulolytic ruminal bacterium Ruminococcus albus 7.</title>
        <authorList>
            <person name="Suen G."/>
            <person name="Stevenson D.M."/>
            <person name="Bruce D.C."/>
            <person name="Chertkov O."/>
            <person name="Copeland A."/>
            <person name="Cheng J.F."/>
            <person name="Detter C."/>
            <person name="Detter J.C."/>
            <person name="Goodwin L.A."/>
            <person name="Han C.S."/>
            <person name="Hauser L.J."/>
            <person name="Ivanova N.N."/>
            <person name="Kyrpides N.C."/>
            <person name="Land M.L."/>
            <person name="Lapidus A."/>
            <person name="Lucas S."/>
            <person name="Ovchinnikova G."/>
            <person name="Pitluck S."/>
            <person name="Tapia R."/>
            <person name="Woyke T."/>
            <person name="Boyum J."/>
            <person name="Mead D."/>
            <person name="Weimer P.J."/>
        </authorList>
    </citation>
    <scope>NUCLEOTIDE SEQUENCE [LARGE SCALE GENOMIC DNA]</scope>
    <source>
        <strain evidence="3">ATCC 27210 / DSM 20455 / JCM 14654 / NCDO 2250 / 7</strain>
    </source>
</reference>
<feature type="transmembrane region" description="Helical" evidence="1">
    <location>
        <begin position="233"/>
        <end position="254"/>
    </location>
</feature>
<feature type="transmembrane region" description="Helical" evidence="1">
    <location>
        <begin position="824"/>
        <end position="846"/>
    </location>
</feature>
<dbReference type="HOGENOM" id="CLU_008413_3_0_9"/>